<accession>A0A9X1SUC4</accession>
<evidence type="ECO:0000313" key="7">
    <source>
        <dbReference type="Proteomes" id="UP001138997"/>
    </source>
</evidence>
<dbReference type="Pfam" id="PF00679">
    <property type="entry name" value="EFG_C"/>
    <property type="match status" value="1"/>
</dbReference>
<evidence type="ECO:0000256" key="1">
    <source>
        <dbReference type="ARBA" id="ARBA00022741"/>
    </source>
</evidence>
<dbReference type="InterPro" id="IPR000640">
    <property type="entry name" value="EFG_V-like"/>
</dbReference>
<feature type="domain" description="Tr-type G" evidence="5">
    <location>
        <begin position="5"/>
        <end position="202"/>
    </location>
</feature>
<organism evidence="6 7">
    <name type="scientific">Kineosporia babensis</name>
    <dbReference type="NCBI Taxonomy" id="499548"/>
    <lineage>
        <taxon>Bacteria</taxon>
        <taxon>Bacillati</taxon>
        <taxon>Actinomycetota</taxon>
        <taxon>Actinomycetes</taxon>
        <taxon>Kineosporiales</taxon>
        <taxon>Kineosporiaceae</taxon>
        <taxon>Kineosporia</taxon>
    </lineage>
</organism>
<dbReference type="PANTHER" id="PTHR43261:SF1">
    <property type="entry name" value="RIBOSOME-RELEASING FACTOR 2, MITOCHONDRIAL"/>
    <property type="match status" value="1"/>
</dbReference>
<dbReference type="InterPro" id="IPR041095">
    <property type="entry name" value="EFG_II"/>
</dbReference>
<keyword evidence="1" id="KW-0547">Nucleotide-binding</keyword>
<gene>
    <name evidence="6" type="ORF">LR394_18020</name>
</gene>
<dbReference type="GO" id="GO:0006412">
    <property type="term" value="P:translation"/>
    <property type="evidence" value="ECO:0007669"/>
    <property type="project" value="UniProtKB-KW"/>
</dbReference>
<dbReference type="InterPro" id="IPR005225">
    <property type="entry name" value="Small_GTP-bd"/>
</dbReference>
<dbReference type="InterPro" id="IPR027417">
    <property type="entry name" value="P-loop_NTPase"/>
</dbReference>
<dbReference type="Gene3D" id="3.30.70.870">
    <property type="entry name" value="Elongation Factor G (Translational Gtpase), domain 3"/>
    <property type="match status" value="1"/>
</dbReference>
<dbReference type="AlphaFoldDB" id="A0A9X1SUC4"/>
<reference evidence="6" key="1">
    <citation type="submission" date="2021-11" db="EMBL/GenBank/DDBJ databases">
        <title>Streptomyces corallinus and Kineosporia corallina sp. nov., two new coral-derived marine actinobacteria.</title>
        <authorList>
            <person name="Buangrab K."/>
            <person name="Sutthacheep M."/>
            <person name="Yeemin T."/>
            <person name="Harunari E."/>
            <person name="Igarashi Y."/>
            <person name="Sripreechasak P."/>
            <person name="Kanchanasin P."/>
            <person name="Tanasupawat S."/>
            <person name="Phongsopitanun W."/>
        </authorList>
    </citation>
    <scope>NUCLEOTIDE SEQUENCE</scope>
    <source>
        <strain evidence="6">JCM 31032</strain>
    </source>
</reference>
<dbReference type="InterPro" id="IPR020568">
    <property type="entry name" value="Ribosomal_Su5_D2-typ_SF"/>
</dbReference>
<dbReference type="InterPro" id="IPR035647">
    <property type="entry name" value="EFG_III/V"/>
</dbReference>
<keyword evidence="2" id="KW-0648">Protein biosynthesis</keyword>
<dbReference type="PROSITE" id="PS00301">
    <property type="entry name" value="G_TR_1"/>
    <property type="match status" value="1"/>
</dbReference>
<dbReference type="InterPro" id="IPR009000">
    <property type="entry name" value="Transl_B-barrel_sf"/>
</dbReference>
<dbReference type="Gene3D" id="3.40.50.300">
    <property type="entry name" value="P-loop containing nucleotide triphosphate hydrolases"/>
    <property type="match status" value="1"/>
</dbReference>
<dbReference type="NCBIfam" id="TIGR00231">
    <property type="entry name" value="small_GTP"/>
    <property type="match status" value="1"/>
</dbReference>
<evidence type="ECO:0000259" key="5">
    <source>
        <dbReference type="PROSITE" id="PS51722"/>
    </source>
</evidence>
<evidence type="ECO:0000256" key="4">
    <source>
        <dbReference type="SAM" id="MobiDB-lite"/>
    </source>
</evidence>
<dbReference type="SUPFAM" id="SSF50447">
    <property type="entry name" value="Translation proteins"/>
    <property type="match status" value="1"/>
</dbReference>
<keyword evidence="3" id="KW-0342">GTP-binding</keyword>
<dbReference type="SUPFAM" id="SSF54980">
    <property type="entry name" value="EF-G C-terminal domain-like"/>
    <property type="match status" value="2"/>
</dbReference>
<dbReference type="EMBL" id="JAJOMB010000009">
    <property type="protein sequence ID" value="MCD5312807.1"/>
    <property type="molecule type" value="Genomic_DNA"/>
</dbReference>
<dbReference type="Pfam" id="PF14492">
    <property type="entry name" value="EFG_III"/>
    <property type="match status" value="1"/>
</dbReference>
<dbReference type="InterPro" id="IPR000795">
    <property type="entry name" value="T_Tr_GTP-bd_dom"/>
</dbReference>
<evidence type="ECO:0000313" key="6">
    <source>
        <dbReference type="EMBL" id="MCD5312807.1"/>
    </source>
</evidence>
<dbReference type="Pfam" id="PF00009">
    <property type="entry name" value="GTP_EFTU"/>
    <property type="match status" value="1"/>
</dbReference>
<dbReference type="InterPro" id="IPR005517">
    <property type="entry name" value="Transl_elong_EFG/EF2_IV"/>
</dbReference>
<dbReference type="GO" id="GO:0003924">
    <property type="term" value="F:GTPase activity"/>
    <property type="evidence" value="ECO:0007669"/>
    <property type="project" value="InterPro"/>
</dbReference>
<dbReference type="SUPFAM" id="SSF52540">
    <property type="entry name" value="P-loop containing nucleoside triphosphate hydrolases"/>
    <property type="match status" value="1"/>
</dbReference>
<dbReference type="GO" id="GO:0032790">
    <property type="term" value="P:ribosome disassembly"/>
    <property type="evidence" value="ECO:0007669"/>
    <property type="project" value="TreeGrafter"/>
</dbReference>
<dbReference type="SMART" id="SM00889">
    <property type="entry name" value="EFG_IV"/>
    <property type="match status" value="1"/>
</dbReference>
<keyword evidence="7" id="KW-1185">Reference proteome</keyword>
<dbReference type="Gene3D" id="3.30.230.10">
    <property type="match status" value="1"/>
</dbReference>
<evidence type="ECO:0000256" key="3">
    <source>
        <dbReference type="ARBA" id="ARBA00023134"/>
    </source>
</evidence>
<sequence>MPSPTHSLTLGIVAHVDAGKTSLTERLLFTTGAATTLGSVDAGTTRTDSMDLERRRGITIRASVAAFTLGTTTVTIVDTPGHPDFIAEVERSIGVLDAAVLVVSAVEGVQSQTVQIWRALSRARIPTLVFVNKTDRAGADTTRVLRQLRDHLTDALVLPSKSQMQPLIARAEALPVLFGSALTGAGVKTLLKALAQLPPAAQDDQGDASATVFAIDRDEQGHRRTWLRLWRGCVAYRSRLALDNRKPQVVTSVWLSSGDGLRPAQQIRAGQVGAVIGLADSRIGDQVGAGSPRPPQHFPPATVRALVQPVQASQRTRAFQALQEMAEEDPLINLELSDADQEAAVSLYGEVQQEVIAAVLAERFGVQVRFAEQSVLYIERVLGTGEASEEIRVNDNPYLAGIGLRVEPGTGFAFSPGIERGRLPTAFIAATEEGVRKALLAGRFGWEVQNCRVIMTSSAYCPRQSKVHQKFNKAISTVANDFRHLAPSVLHTALARAGTQVCHPVDRFELEVPESALPPILTILGRLGAQVDGSTQAGRAVVLQGSVQSARVQKLSRALPDLTSGHGILTARFDRYDPDHTPQPPVRTRRGPDPADRLTWFRAHPR</sequence>
<name>A0A9X1SUC4_9ACTN</name>
<protein>
    <submittedName>
        <fullName evidence="6">TetM/TetW/TetO/TetS family tetracycline resistance ribosomal protection protein</fullName>
    </submittedName>
</protein>
<dbReference type="RefSeq" id="WP_231443408.1">
    <property type="nucleotide sequence ID" value="NZ_JAJOMB010000009.1"/>
</dbReference>
<dbReference type="PANTHER" id="PTHR43261">
    <property type="entry name" value="TRANSLATION ELONGATION FACTOR G-RELATED"/>
    <property type="match status" value="1"/>
</dbReference>
<dbReference type="PRINTS" id="PR00315">
    <property type="entry name" value="ELONGATNFCT"/>
</dbReference>
<evidence type="ECO:0000256" key="2">
    <source>
        <dbReference type="ARBA" id="ARBA00022917"/>
    </source>
</evidence>
<dbReference type="SUPFAM" id="SSF54211">
    <property type="entry name" value="Ribosomal protein S5 domain 2-like"/>
    <property type="match status" value="1"/>
</dbReference>
<proteinExistence type="predicted"/>
<comment type="caution">
    <text evidence="6">The sequence shown here is derived from an EMBL/GenBank/DDBJ whole genome shotgun (WGS) entry which is preliminary data.</text>
</comment>
<dbReference type="Gene3D" id="2.40.30.10">
    <property type="entry name" value="Translation factors"/>
    <property type="match status" value="1"/>
</dbReference>
<dbReference type="PROSITE" id="PS51722">
    <property type="entry name" value="G_TR_2"/>
    <property type="match status" value="1"/>
</dbReference>
<dbReference type="InterPro" id="IPR014721">
    <property type="entry name" value="Ribsml_uS5_D2-typ_fold_subgr"/>
</dbReference>
<feature type="region of interest" description="Disordered" evidence="4">
    <location>
        <begin position="573"/>
        <end position="606"/>
    </location>
</feature>
<dbReference type="Proteomes" id="UP001138997">
    <property type="component" value="Unassembled WGS sequence"/>
</dbReference>
<dbReference type="Pfam" id="PF03764">
    <property type="entry name" value="EFG_IV"/>
    <property type="match status" value="1"/>
</dbReference>
<dbReference type="GO" id="GO:0005525">
    <property type="term" value="F:GTP binding"/>
    <property type="evidence" value="ECO:0007669"/>
    <property type="project" value="UniProtKB-KW"/>
</dbReference>
<dbReference type="InterPro" id="IPR031157">
    <property type="entry name" value="G_TR_CS"/>
</dbReference>